<dbReference type="Proteomes" id="UP001474181">
    <property type="component" value="Unassembled WGS sequence"/>
</dbReference>
<proteinExistence type="predicted"/>
<evidence type="ECO:0000313" key="3">
    <source>
        <dbReference type="Proteomes" id="UP001474181"/>
    </source>
</evidence>
<dbReference type="SMART" id="SM00347">
    <property type="entry name" value="HTH_MARR"/>
    <property type="match status" value="1"/>
</dbReference>
<feature type="domain" description="HTH marR-type" evidence="1">
    <location>
        <begin position="8"/>
        <end position="143"/>
    </location>
</feature>
<gene>
    <name evidence="2" type="ORF">ABT404_51385</name>
</gene>
<accession>A0ABV1XFF4</accession>
<dbReference type="PANTHER" id="PTHR39515">
    <property type="entry name" value="CONSERVED PROTEIN"/>
    <property type="match status" value="1"/>
</dbReference>
<sequence length="149" mass="16075">MTSDPSPEAEVAAELMKAMTRLRARLRTESAPSDRRWSWSQLTTLARIVEEGPVTATELAQAEHVRRQSMAETLAALRAEGLVGTSKDPGDARKTLVHATPEGQALIGTIPVARAAWLGAAIEAHLRADERETLLKAAAIMNRIADSGR</sequence>
<comment type="caution">
    <text evidence="2">The sequence shown here is derived from an EMBL/GenBank/DDBJ whole genome shotgun (WGS) entry which is preliminary data.</text>
</comment>
<reference evidence="2 3" key="1">
    <citation type="submission" date="2024-06" db="EMBL/GenBank/DDBJ databases">
        <title>The Natural Products Discovery Center: Release of the First 8490 Sequenced Strains for Exploring Actinobacteria Biosynthetic Diversity.</title>
        <authorList>
            <person name="Kalkreuter E."/>
            <person name="Kautsar S.A."/>
            <person name="Yang D."/>
            <person name="Bader C.D."/>
            <person name="Teijaro C.N."/>
            <person name="Fluegel L."/>
            <person name="Davis C.M."/>
            <person name="Simpson J.R."/>
            <person name="Lauterbach L."/>
            <person name="Steele A.D."/>
            <person name="Gui C."/>
            <person name="Meng S."/>
            <person name="Li G."/>
            <person name="Viehrig K."/>
            <person name="Ye F."/>
            <person name="Su P."/>
            <person name="Kiefer A.F."/>
            <person name="Nichols A."/>
            <person name="Cepeda A.J."/>
            <person name="Yan W."/>
            <person name="Fan B."/>
            <person name="Jiang Y."/>
            <person name="Adhikari A."/>
            <person name="Zheng C.-J."/>
            <person name="Schuster L."/>
            <person name="Cowan T.M."/>
            <person name="Smanski M.J."/>
            <person name="Chevrette M.G."/>
            <person name="De Carvalho L.P.S."/>
            <person name="Shen B."/>
        </authorList>
    </citation>
    <scope>NUCLEOTIDE SEQUENCE [LARGE SCALE GENOMIC DNA]</scope>
    <source>
        <strain evidence="2 3">NPDC000234</strain>
    </source>
</reference>
<evidence type="ECO:0000313" key="2">
    <source>
        <dbReference type="EMBL" id="MER7187776.1"/>
    </source>
</evidence>
<dbReference type="SUPFAM" id="SSF46785">
    <property type="entry name" value="Winged helix' DNA-binding domain"/>
    <property type="match status" value="1"/>
</dbReference>
<protein>
    <submittedName>
        <fullName evidence="2">MarR family transcriptional regulator</fullName>
    </submittedName>
</protein>
<dbReference type="InterPro" id="IPR052526">
    <property type="entry name" value="HTH-type_Bedaq_tolerance"/>
</dbReference>
<dbReference type="Gene3D" id="1.10.10.10">
    <property type="entry name" value="Winged helix-like DNA-binding domain superfamily/Winged helix DNA-binding domain"/>
    <property type="match status" value="1"/>
</dbReference>
<dbReference type="InterPro" id="IPR036388">
    <property type="entry name" value="WH-like_DNA-bd_sf"/>
</dbReference>
<dbReference type="Pfam" id="PF01047">
    <property type="entry name" value="MarR"/>
    <property type="match status" value="1"/>
</dbReference>
<dbReference type="RefSeq" id="WP_350792437.1">
    <property type="nucleotide sequence ID" value="NZ_JBEPEK010000909.1"/>
</dbReference>
<dbReference type="PANTHER" id="PTHR39515:SF2">
    <property type="entry name" value="HTH-TYPE TRANSCRIPTIONAL REGULATOR RV0880"/>
    <property type="match status" value="1"/>
</dbReference>
<dbReference type="EMBL" id="JBEPEK010000909">
    <property type="protein sequence ID" value="MER7187776.1"/>
    <property type="molecule type" value="Genomic_DNA"/>
</dbReference>
<dbReference type="InterPro" id="IPR036390">
    <property type="entry name" value="WH_DNA-bd_sf"/>
</dbReference>
<dbReference type="PROSITE" id="PS50995">
    <property type="entry name" value="HTH_MARR_2"/>
    <property type="match status" value="1"/>
</dbReference>
<dbReference type="InterPro" id="IPR000835">
    <property type="entry name" value="HTH_MarR-typ"/>
</dbReference>
<keyword evidence="3" id="KW-1185">Reference proteome</keyword>
<evidence type="ECO:0000259" key="1">
    <source>
        <dbReference type="PROSITE" id="PS50995"/>
    </source>
</evidence>
<name>A0ABV1XFF4_9ACTN</name>
<organism evidence="2 3">
    <name type="scientific">Streptomyces hyaluromycini</name>
    <dbReference type="NCBI Taxonomy" id="1377993"/>
    <lineage>
        <taxon>Bacteria</taxon>
        <taxon>Bacillati</taxon>
        <taxon>Actinomycetota</taxon>
        <taxon>Actinomycetes</taxon>
        <taxon>Kitasatosporales</taxon>
        <taxon>Streptomycetaceae</taxon>
        <taxon>Streptomyces</taxon>
    </lineage>
</organism>